<accession>A0AAN6Y421</accession>
<comment type="caution">
    <text evidence="2">The sequence shown here is derived from an EMBL/GenBank/DDBJ whole genome shotgun (WGS) entry which is preliminary data.</text>
</comment>
<feature type="compositionally biased region" description="Low complexity" evidence="1">
    <location>
        <begin position="680"/>
        <end position="697"/>
    </location>
</feature>
<evidence type="ECO:0000256" key="1">
    <source>
        <dbReference type="SAM" id="MobiDB-lite"/>
    </source>
</evidence>
<sequence length="819" mass="92891">MSGHPNAMEALLKSFLPDEMQSTMRSNGISINELIKEMGDRALDHGAKAEHVSLDDARRQTEPMRAKILELYGTLGDIVARHEATIQKRWAKKTRGERLLILLRAWPDMPRKHRPDFNAFKDEHGLVNKAKRPQWRAKTLCPTINQEDLLKPRTLPLLLNSRARNHPSVFAGTDRMEMTIGLRTFALVPSNVKEHVMLLNRITESTSQDYGKIVRRSMDGSTGSLTTTPEKQYSVGEGALILESQQMILAFLVDTCRAILLEIAPDKMTGPECPILPEPKLKEESESAGFESLTVMAQEAPYRLPAHLDTARMISLLSARTQAAKDHLWSLREDPRYFHETLLEYADHRNEYFWGNSDGTNGRRVIYWPDVLRQLLADAYVNVESFDELRRQAIDLQSLHAKYSDQIDPSKDLPREYMDALVKFRTYLWQTVSNQFTQLKDRALCSPQMRHLFEYSTEEETIVSNPARINDVESVILWLFKTLYDDEEPLRVLGLTMVMDQLEYVISTDPNAKALISSTIGQTIGDLSILAQCYRQLELYQPWAQEFELHAAKAPGKLADPAGGRFTYPVDKRRTKENVEKMRKAEENLDAFWRSIDRLTHVKLPGMQGTVSGPFLAQSHLLKRTPEWVEPAETSTTSAKKFVPQDQSFDKPLSPFYSEFSSTPRRPELPAGPKAKTKTKGAANPPAATENTTTTTAAAAAGETIRHESSAPQEQKTWPVDARAFKVFRTLFFNPDVTSSPGEIAWKDFLHAMASVGFVAEKLYGSVWQFKPTKLDVEQPIQFHEPHPSPKMGITTARRIGRRLFRQYGLVGSMIVLNK</sequence>
<keyword evidence="3" id="KW-1185">Reference proteome</keyword>
<feature type="region of interest" description="Disordered" evidence="1">
    <location>
        <begin position="653"/>
        <end position="697"/>
    </location>
</feature>
<reference evidence="2" key="2">
    <citation type="submission" date="2023-05" db="EMBL/GenBank/DDBJ databases">
        <authorList>
            <consortium name="Lawrence Berkeley National Laboratory"/>
            <person name="Steindorff A."/>
            <person name="Hensen N."/>
            <person name="Bonometti L."/>
            <person name="Westerberg I."/>
            <person name="Brannstrom I.O."/>
            <person name="Guillou S."/>
            <person name="Cros-Aarteil S."/>
            <person name="Calhoun S."/>
            <person name="Haridas S."/>
            <person name="Kuo A."/>
            <person name="Mondo S."/>
            <person name="Pangilinan J."/>
            <person name="Riley R."/>
            <person name="Labutti K."/>
            <person name="Andreopoulos B."/>
            <person name="Lipzen A."/>
            <person name="Chen C."/>
            <person name="Yanf M."/>
            <person name="Daum C."/>
            <person name="Ng V."/>
            <person name="Clum A."/>
            <person name="Ohm R."/>
            <person name="Martin F."/>
            <person name="Silar P."/>
            <person name="Natvig D."/>
            <person name="Lalanne C."/>
            <person name="Gautier V."/>
            <person name="Ament-Velasquez S.L."/>
            <person name="Kruys A."/>
            <person name="Hutchinson M.I."/>
            <person name="Powell A.J."/>
            <person name="Barry K."/>
            <person name="Miller A.N."/>
            <person name="Grigoriev I.V."/>
            <person name="Debuchy R."/>
            <person name="Gladieux P."/>
            <person name="Thoren M.H."/>
            <person name="Johannesson H."/>
        </authorList>
    </citation>
    <scope>NUCLEOTIDE SEQUENCE</scope>
    <source>
        <strain evidence="2">PSN293</strain>
    </source>
</reference>
<name>A0AAN6Y421_9PEZI</name>
<evidence type="ECO:0000313" key="2">
    <source>
        <dbReference type="EMBL" id="KAK4212283.1"/>
    </source>
</evidence>
<feature type="region of interest" description="Disordered" evidence="1">
    <location>
        <begin position="628"/>
        <end position="647"/>
    </location>
</feature>
<dbReference type="Proteomes" id="UP001301769">
    <property type="component" value="Unassembled WGS sequence"/>
</dbReference>
<proteinExistence type="predicted"/>
<dbReference type="EMBL" id="MU858130">
    <property type="protein sequence ID" value="KAK4212283.1"/>
    <property type="molecule type" value="Genomic_DNA"/>
</dbReference>
<reference evidence="2" key="1">
    <citation type="journal article" date="2023" name="Mol. Phylogenet. Evol.">
        <title>Genome-scale phylogeny and comparative genomics of the fungal order Sordariales.</title>
        <authorList>
            <person name="Hensen N."/>
            <person name="Bonometti L."/>
            <person name="Westerberg I."/>
            <person name="Brannstrom I.O."/>
            <person name="Guillou S."/>
            <person name="Cros-Aarteil S."/>
            <person name="Calhoun S."/>
            <person name="Haridas S."/>
            <person name="Kuo A."/>
            <person name="Mondo S."/>
            <person name="Pangilinan J."/>
            <person name="Riley R."/>
            <person name="LaButti K."/>
            <person name="Andreopoulos B."/>
            <person name="Lipzen A."/>
            <person name="Chen C."/>
            <person name="Yan M."/>
            <person name="Daum C."/>
            <person name="Ng V."/>
            <person name="Clum A."/>
            <person name="Steindorff A."/>
            <person name="Ohm R.A."/>
            <person name="Martin F."/>
            <person name="Silar P."/>
            <person name="Natvig D.O."/>
            <person name="Lalanne C."/>
            <person name="Gautier V."/>
            <person name="Ament-Velasquez S.L."/>
            <person name="Kruys A."/>
            <person name="Hutchinson M.I."/>
            <person name="Powell A.J."/>
            <person name="Barry K."/>
            <person name="Miller A.N."/>
            <person name="Grigoriev I.V."/>
            <person name="Debuchy R."/>
            <person name="Gladieux P."/>
            <person name="Hiltunen Thoren M."/>
            <person name="Johannesson H."/>
        </authorList>
    </citation>
    <scope>NUCLEOTIDE SEQUENCE</scope>
    <source>
        <strain evidence="2">PSN293</strain>
    </source>
</reference>
<dbReference type="PANTHER" id="PTHR40788">
    <property type="entry name" value="CLR5 DOMAIN-CONTAINING PROTEIN-RELATED"/>
    <property type="match status" value="1"/>
</dbReference>
<evidence type="ECO:0000313" key="3">
    <source>
        <dbReference type="Proteomes" id="UP001301769"/>
    </source>
</evidence>
<dbReference type="PANTHER" id="PTHR40788:SF2">
    <property type="entry name" value="CLR5 DOMAIN-CONTAINING PROTEIN"/>
    <property type="match status" value="1"/>
</dbReference>
<organism evidence="2 3">
    <name type="scientific">Rhypophila decipiens</name>
    <dbReference type="NCBI Taxonomy" id="261697"/>
    <lineage>
        <taxon>Eukaryota</taxon>
        <taxon>Fungi</taxon>
        <taxon>Dikarya</taxon>
        <taxon>Ascomycota</taxon>
        <taxon>Pezizomycotina</taxon>
        <taxon>Sordariomycetes</taxon>
        <taxon>Sordariomycetidae</taxon>
        <taxon>Sordariales</taxon>
        <taxon>Naviculisporaceae</taxon>
        <taxon>Rhypophila</taxon>
    </lineage>
</organism>
<protein>
    <submittedName>
        <fullName evidence="2">Uncharacterized protein</fullName>
    </submittedName>
</protein>
<gene>
    <name evidence="2" type="ORF">QBC37DRAFT_465960</name>
</gene>
<dbReference type="AlphaFoldDB" id="A0AAN6Y421"/>